<organism evidence="5 6">
    <name type="scientific">Horticoccus luteus</name>
    <dbReference type="NCBI Taxonomy" id="2862869"/>
    <lineage>
        <taxon>Bacteria</taxon>
        <taxon>Pseudomonadati</taxon>
        <taxon>Verrucomicrobiota</taxon>
        <taxon>Opitutia</taxon>
        <taxon>Opitutales</taxon>
        <taxon>Opitutaceae</taxon>
        <taxon>Horticoccus</taxon>
    </lineage>
</organism>
<dbReference type="SMART" id="SM00409">
    <property type="entry name" value="IG"/>
    <property type="match status" value="5"/>
</dbReference>
<evidence type="ECO:0000256" key="1">
    <source>
        <dbReference type="ARBA" id="ARBA00023319"/>
    </source>
</evidence>
<dbReference type="GO" id="GO:0005886">
    <property type="term" value="C:plasma membrane"/>
    <property type="evidence" value="ECO:0007669"/>
    <property type="project" value="TreeGrafter"/>
</dbReference>
<dbReference type="GO" id="GO:0098632">
    <property type="term" value="F:cell-cell adhesion mediator activity"/>
    <property type="evidence" value="ECO:0007669"/>
    <property type="project" value="TreeGrafter"/>
</dbReference>
<proteinExistence type="predicted"/>
<feature type="signal peptide" evidence="3">
    <location>
        <begin position="1"/>
        <end position="24"/>
    </location>
</feature>
<dbReference type="SUPFAM" id="SSF48726">
    <property type="entry name" value="Immunoglobulin"/>
    <property type="match status" value="5"/>
</dbReference>
<dbReference type="InterPro" id="IPR007110">
    <property type="entry name" value="Ig-like_dom"/>
</dbReference>
<feature type="region of interest" description="Disordered" evidence="2">
    <location>
        <begin position="620"/>
        <end position="639"/>
    </location>
</feature>
<evidence type="ECO:0000313" key="6">
    <source>
        <dbReference type="Proteomes" id="UP000825051"/>
    </source>
</evidence>
<feature type="domain" description="Ig-like" evidence="4">
    <location>
        <begin position="354"/>
        <end position="434"/>
    </location>
</feature>
<dbReference type="RefSeq" id="WP_220161665.1">
    <property type="nucleotide sequence ID" value="NZ_CP080507.1"/>
</dbReference>
<evidence type="ECO:0000256" key="2">
    <source>
        <dbReference type="SAM" id="MobiDB-lite"/>
    </source>
</evidence>
<dbReference type="CDD" id="cd00096">
    <property type="entry name" value="Ig"/>
    <property type="match status" value="1"/>
</dbReference>
<dbReference type="InterPro" id="IPR003598">
    <property type="entry name" value="Ig_sub2"/>
</dbReference>
<dbReference type="InterPro" id="IPR013783">
    <property type="entry name" value="Ig-like_fold"/>
</dbReference>
<dbReference type="GO" id="GO:0007156">
    <property type="term" value="P:homophilic cell adhesion via plasma membrane adhesion molecules"/>
    <property type="evidence" value="ECO:0007669"/>
    <property type="project" value="TreeGrafter"/>
</dbReference>
<dbReference type="Gene3D" id="2.60.40.10">
    <property type="entry name" value="Immunoglobulins"/>
    <property type="match status" value="5"/>
</dbReference>
<dbReference type="Pfam" id="PF13927">
    <property type="entry name" value="Ig_3"/>
    <property type="match status" value="4"/>
</dbReference>
<dbReference type="PROSITE" id="PS50835">
    <property type="entry name" value="IG_LIKE"/>
    <property type="match status" value="5"/>
</dbReference>
<dbReference type="InterPro" id="IPR036179">
    <property type="entry name" value="Ig-like_dom_sf"/>
</dbReference>
<dbReference type="PANTHER" id="PTHR10075:SF100">
    <property type="entry name" value="FASCICLIN-2"/>
    <property type="match status" value="1"/>
</dbReference>
<dbReference type="Proteomes" id="UP000825051">
    <property type="component" value="Chromosome"/>
</dbReference>
<dbReference type="InterPro" id="IPR013098">
    <property type="entry name" value="Ig_I-set"/>
</dbReference>
<reference evidence="5" key="1">
    <citation type="submission" date="2021-08" db="EMBL/GenBank/DDBJ databases">
        <title>Genome of a novel bacterium of the phylum Verrucomicrobia, Oleiharenicola sp. KSB-15.</title>
        <authorList>
            <person name="Chung J.-H."/>
            <person name="Ahn J.-H."/>
            <person name="Yoon Y."/>
            <person name="Kim D.-Y."/>
            <person name="An S.-H."/>
            <person name="Park I."/>
            <person name="Yeon J."/>
        </authorList>
    </citation>
    <scope>NUCLEOTIDE SEQUENCE</scope>
    <source>
        <strain evidence="5">KSB-15</strain>
    </source>
</reference>
<sequence length="1386" mass="138967">MKSTRLALLGFAAALLTPLSLVHAGDGYANGTSGTDTWNDAAASLKWTSDAGVTFVAPTAGNVYHTNGNNVKAGQIGVPSDLGAAGATTFAGDQLIVDGYSAASGGTSNATAGKLIFEQGNTANNVQASGPRQTPSSYYRAEYTANIVTAPTTGADVRTLQGSTGLITLKGTLTLNGTTNFFLPSKVSDMRFNIEAALSGSGDIVINGGSAGGTTTNGFVTWAFGDMSQWHGTAITVANKHTIAFTQNTDFYTTNPTLQLDFSNTSAGFINLSANVSVGSGKVKIATGTSKNPATFTLLDGIYTVYDLNALAIAQSASGAPYSAQTWASEGAGYDAAGTTYKLYVGQALPATAPTISTQPASKAVFAGSSVTFSVVATGTPAPTYQWQKDGSPLAGKTDASLSLTNVSSAEAGDYAVVVTNVGGTVTSNVATLTVQTVAVAPSFTAQPQSKTSYAGTTVTFTATATGTPAPTYTWQLNGTAIAGATTATLTRSSISDASAGTYTCVATNSAGFATSTGAVLTVTPLPTGVQAYANANATGSSDNWNAAKDAVQWTFDAGTTYLAASTGNTYHTNGYTIRAGHAATVAPLAPGVSTFNGATLVVDAFSSASQLTDNSAAGGGTLNFEPASTGAGPRLSPTSTTRAAFTANIVTTATPLVDQPRNIRTNTGSATLDGTLVLNGKTVFSIPGSVTDVLFDINSPVTGAGSIELSGGSSGAGTANGFVTWAFHNLNGWTGASLAVMHHHTVSFAGPTDLYRTNPAGAVVLGSTSSPSSGYLNIQADVSFGSGKLSIITGSATTPVTTVIPDNTYTVASLNAYVANVVAGTSGGYVDLPLASEGPTNTTTPNYSGTTYRIYVGSGLPNQAPTISTQPQGATVLLGETVTLTVAADGSPAPTFQWQKDNVAIAGATAATLTIASAQVTDSGTYTVVATNAVSSVTSSGALVTVNLPPAPPFTAQPASLTQNAGTTATFTAAVAPSAFAPTYQWQKDGSDVAGATSATLTIANIQAAHAGSYTVIATNAGGSTTSTAATLVVTPAAPTVEPAAPLTVGAGSPITLTAVAHGTEPFTYTWAKDGVIIAGATDATYTIANAQASDSGIYTYTATNSVGTAMSADAQVVVNAVSSTYLSNVSVRVTTTPTQTLIMGFVVANGSKPILVRAAGPMLNTFGLTGAPNPSVTLFDSSTNPATSVAVNDDWSLSLKNKIAELGAYPFADGSKDAALLQTITGPHTANAMGGGSGALLAEAYDAGTNNGPKLVNVSARFNAGTGNDVLIAGLVIAGTGQQWVLIRAIGPTLADFGVPGTLVDPKVEVHHTVNQADVIVASNDNWDAALATEFSRLGAFPLTANSKDAALLVLLDAGAYTVQVSGVNGGTGEALVEVYDATP</sequence>
<keyword evidence="6" id="KW-1185">Reference proteome</keyword>
<accession>A0A8F9TV53</accession>
<feature type="domain" description="Ig-like" evidence="4">
    <location>
        <begin position="442"/>
        <end position="522"/>
    </location>
</feature>
<feature type="domain" description="Ig-like" evidence="4">
    <location>
        <begin position="866"/>
        <end position="946"/>
    </location>
</feature>
<keyword evidence="3" id="KW-0732">Signal</keyword>
<evidence type="ECO:0000259" key="4">
    <source>
        <dbReference type="PROSITE" id="PS50835"/>
    </source>
</evidence>
<dbReference type="SMART" id="SM00089">
    <property type="entry name" value="PKD"/>
    <property type="match status" value="2"/>
</dbReference>
<feature type="domain" description="Ig-like" evidence="4">
    <location>
        <begin position="1040"/>
        <end position="1119"/>
    </location>
</feature>
<dbReference type="Pfam" id="PF07679">
    <property type="entry name" value="I-set"/>
    <property type="match status" value="1"/>
</dbReference>
<evidence type="ECO:0000256" key="3">
    <source>
        <dbReference type="SAM" id="SignalP"/>
    </source>
</evidence>
<name>A0A8F9TV53_9BACT</name>
<dbReference type="KEGG" id="ole:K0B96_14850"/>
<keyword evidence="1" id="KW-0393">Immunoglobulin domain</keyword>
<dbReference type="InterPro" id="IPR003599">
    <property type="entry name" value="Ig_sub"/>
</dbReference>
<dbReference type="PANTHER" id="PTHR10075">
    <property type="entry name" value="BASIGIN RELATED"/>
    <property type="match status" value="1"/>
</dbReference>
<evidence type="ECO:0000313" key="5">
    <source>
        <dbReference type="EMBL" id="QYM78561.1"/>
    </source>
</evidence>
<dbReference type="SMART" id="SM00408">
    <property type="entry name" value="IGc2"/>
    <property type="match status" value="5"/>
</dbReference>
<gene>
    <name evidence="5" type="ORF">K0B96_14850</name>
</gene>
<dbReference type="EMBL" id="CP080507">
    <property type="protein sequence ID" value="QYM78561.1"/>
    <property type="molecule type" value="Genomic_DNA"/>
</dbReference>
<feature type="domain" description="Ig-like" evidence="4">
    <location>
        <begin position="953"/>
        <end position="1034"/>
    </location>
</feature>
<feature type="chain" id="PRO_5034599779" evidence="3">
    <location>
        <begin position="25"/>
        <end position="1386"/>
    </location>
</feature>
<protein>
    <submittedName>
        <fullName evidence="5">Immunoglobulin domain-containing protein</fullName>
    </submittedName>
</protein>
<dbReference type="InterPro" id="IPR022409">
    <property type="entry name" value="PKD/Chitinase_dom"/>
</dbReference>